<evidence type="ECO:0000313" key="10">
    <source>
        <dbReference type="EMBL" id="SEJ09201.1"/>
    </source>
</evidence>
<feature type="transmembrane region" description="Helical" evidence="7">
    <location>
        <begin position="25"/>
        <end position="43"/>
    </location>
</feature>
<dbReference type="STRING" id="640938.TR210_1257"/>
<evidence type="ECO:0000313" key="9">
    <source>
        <dbReference type="EMBL" id="CZQ94984.1"/>
    </source>
</evidence>
<feature type="transmembrane region" description="Helical" evidence="7">
    <location>
        <begin position="91"/>
        <end position="114"/>
    </location>
</feature>
<dbReference type="SUPFAM" id="SSF161098">
    <property type="entry name" value="MetI-like"/>
    <property type="match status" value="1"/>
</dbReference>
<evidence type="ECO:0000256" key="1">
    <source>
        <dbReference type="ARBA" id="ARBA00004651"/>
    </source>
</evidence>
<keyword evidence="12" id="KW-1185">Reference proteome</keyword>
<dbReference type="InterPro" id="IPR050809">
    <property type="entry name" value="UgpAE/MalFG_permease"/>
</dbReference>
<dbReference type="OrthoDB" id="9785836at2"/>
<organism evidence="9 11">
    <name type="scientific">Trichococcus ilyis</name>
    <dbReference type="NCBI Taxonomy" id="640938"/>
    <lineage>
        <taxon>Bacteria</taxon>
        <taxon>Bacillati</taxon>
        <taxon>Bacillota</taxon>
        <taxon>Bacilli</taxon>
        <taxon>Lactobacillales</taxon>
        <taxon>Carnobacteriaceae</taxon>
        <taxon>Trichococcus</taxon>
    </lineage>
</organism>
<reference evidence="9 11" key="1">
    <citation type="submission" date="2016-02" db="EMBL/GenBank/DDBJ databases">
        <authorList>
            <person name="Wen L."/>
            <person name="He K."/>
            <person name="Yang H."/>
        </authorList>
    </citation>
    <scope>NUCLEOTIDE SEQUENCE [LARGE SCALE GENOMIC DNA]</scope>
    <source>
        <strain evidence="9">Trichococcus_R210</strain>
    </source>
</reference>
<feature type="transmembrane region" description="Helical" evidence="7">
    <location>
        <begin position="175"/>
        <end position="197"/>
    </location>
</feature>
<evidence type="ECO:0000259" key="8">
    <source>
        <dbReference type="PROSITE" id="PS50928"/>
    </source>
</evidence>
<comment type="similarity">
    <text evidence="7">Belongs to the binding-protein-dependent transport system permease family.</text>
</comment>
<protein>
    <submittedName>
        <fullName evidence="10">Aldouronate transport system permease protein</fullName>
    </submittedName>
</protein>
<dbReference type="EMBL" id="FJNB01000008">
    <property type="protein sequence ID" value="CZQ94984.1"/>
    <property type="molecule type" value="Genomic_DNA"/>
</dbReference>
<keyword evidence="3" id="KW-1003">Cell membrane</keyword>
<feature type="transmembrane region" description="Helical" evidence="7">
    <location>
        <begin position="278"/>
        <end position="299"/>
    </location>
</feature>
<evidence type="ECO:0000313" key="11">
    <source>
        <dbReference type="Proteomes" id="UP000076878"/>
    </source>
</evidence>
<dbReference type="PROSITE" id="PS50928">
    <property type="entry name" value="ABC_TM1"/>
    <property type="match status" value="1"/>
</dbReference>
<dbReference type="AlphaFoldDB" id="A0A143YPN9"/>
<evidence type="ECO:0000256" key="3">
    <source>
        <dbReference type="ARBA" id="ARBA00022475"/>
    </source>
</evidence>
<dbReference type="Pfam" id="PF00528">
    <property type="entry name" value="BPD_transp_1"/>
    <property type="match status" value="1"/>
</dbReference>
<dbReference type="RefSeq" id="WP_068622679.1">
    <property type="nucleotide sequence ID" value="NZ_FJNB01000008.1"/>
</dbReference>
<evidence type="ECO:0000256" key="2">
    <source>
        <dbReference type="ARBA" id="ARBA00022448"/>
    </source>
</evidence>
<accession>A0A143YPN9</accession>
<dbReference type="PANTHER" id="PTHR43227">
    <property type="entry name" value="BLL4140 PROTEIN"/>
    <property type="match status" value="1"/>
</dbReference>
<dbReference type="CDD" id="cd06261">
    <property type="entry name" value="TM_PBP2"/>
    <property type="match status" value="1"/>
</dbReference>
<reference evidence="10 12" key="2">
    <citation type="submission" date="2016-10" db="EMBL/GenBank/DDBJ databases">
        <authorList>
            <person name="Varghese N."/>
            <person name="Submissions S."/>
        </authorList>
    </citation>
    <scope>NUCLEOTIDE SEQUENCE [LARGE SCALE GENOMIC DNA]</scope>
    <source>
        <strain evidence="10 12">DSM 22150</strain>
    </source>
</reference>
<feature type="domain" description="ABC transmembrane type-1" evidence="8">
    <location>
        <begin position="85"/>
        <end position="299"/>
    </location>
</feature>
<dbReference type="PANTHER" id="PTHR43227:SF11">
    <property type="entry name" value="BLL4140 PROTEIN"/>
    <property type="match status" value="1"/>
</dbReference>
<feature type="transmembrane region" description="Helical" evidence="7">
    <location>
        <begin position="218"/>
        <end position="242"/>
    </location>
</feature>
<evidence type="ECO:0000256" key="7">
    <source>
        <dbReference type="RuleBase" id="RU363032"/>
    </source>
</evidence>
<name>A0A143YPN9_9LACT</name>
<feature type="transmembrane region" description="Helical" evidence="7">
    <location>
        <begin position="126"/>
        <end position="147"/>
    </location>
</feature>
<dbReference type="GO" id="GO:0055085">
    <property type="term" value="P:transmembrane transport"/>
    <property type="evidence" value="ECO:0007669"/>
    <property type="project" value="InterPro"/>
</dbReference>
<keyword evidence="5 7" id="KW-1133">Transmembrane helix</keyword>
<keyword evidence="2 7" id="KW-0813">Transport</keyword>
<gene>
    <name evidence="10" type="ORF">SAMN05216375_10792</name>
    <name evidence="9" type="ORF">TR210_1257</name>
</gene>
<keyword evidence="4 7" id="KW-0812">Transmembrane</keyword>
<dbReference type="EMBL" id="FNYT01000007">
    <property type="protein sequence ID" value="SEJ09201.1"/>
    <property type="molecule type" value="Genomic_DNA"/>
</dbReference>
<keyword evidence="6 7" id="KW-0472">Membrane</keyword>
<dbReference type="Proteomes" id="UP000076878">
    <property type="component" value="Unassembled WGS sequence"/>
</dbReference>
<evidence type="ECO:0000256" key="6">
    <source>
        <dbReference type="ARBA" id="ARBA00023136"/>
    </source>
</evidence>
<proteinExistence type="inferred from homology"/>
<dbReference type="InterPro" id="IPR000515">
    <property type="entry name" value="MetI-like"/>
</dbReference>
<dbReference type="Gene3D" id="1.10.3720.10">
    <property type="entry name" value="MetI-like"/>
    <property type="match status" value="1"/>
</dbReference>
<evidence type="ECO:0000313" key="12">
    <source>
        <dbReference type="Proteomes" id="UP000199280"/>
    </source>
</evidence>
<evidence type="ECO:0000256" key="5">
    <source>
        <dbReference type="ARBA" id="ARBA00022989"/>
    </source>
</evidence>
<dbReference type="Proteomes" id="UP000199280">
    <property type="component" value="Unassembled WGS sequence"/>
</dbReference>
<dbReference type="InterPro" id="IPR035906">
    <property type="entry name" value="MetI-like_sf"/>
</dbReference>
<sequence>MKKSQKSKPKRSTQSKWEFIKQHRMLYYMLVPGLLLTLVFKYFPMYGILLAFKDYNPLRGIIGSEWVGVENFVQFIDSPNFSMLLENTLKISIYGLILGFFPPIILALSLNHLISTKWKKRFQLILYAPNFISLVIIVGMLFMFLAADGPINGFIESITGSRITFMTDPAYFRTLYILSGIWQGMGWASVLYTATLANVSQDLIDAAHMDGANILYRIWYIDLPAIRPIMVIQFILSVGGIMNVGYEKAFLMQTSMNLPVSEIISTYVYKVGLQMGDYGYSTAVGLFNTVINIILLLAVNTIANKVSTDDAAL</sequence>
<dbReference type="GO" id="GO:0005886">
    <property type="term" value="C:plasma membrane"/>
    <property type="evidence" value="ECO:0007669"/>
    <property type="project" value="UniProtKB-SubCell"/>
</dbReference>
<comment type="subcellular location">
    <subcellularLocation>
        <location evidence="1 7">Cell membrane</location>
        <topology evidence="1 7">Multi-pass membrane protein</topology>
    </subcellularLocation>
</comment>
<evidence type="ECO:0000256" key="4">
    <source>
        <dbReference type="ARBA" id="ARBA00022692"/>
    </source>
</evidence>